<protein>
    <submittedName>
        <fullName evidence="3">Uncharacterized protein</fullName>
    </submittedName>
</protein>
<dbReference type="GeneID" id="85319883"/>
<dbReference type="AlphaFoldDB" id="A0AA40BHT4"/>
<dbReference type="Proteomes" id="UP001172101">
    <property type="component" value="Unassembled WGS sequence"/>
</dbReference>
<feature type="chain" id="PRO_5041225820" evidence="2">
    <location>
        <begin position="21"/>
        <end position="410"/>
    </location>
</feature>
<feature type="signal peptide" evidence="2">
    <location>
        <begin position="1"/>
        <end position="20"/>
    </location>
</feature>
<organism evidence="3 4">
    <name type="scientific">Lasiosphaeria miniovina</name>
    <dbReference type="NCBI Taxonomy" id="1954250"/>
    <lineage>
        <taxon>Eukaryota</taxon>
        <taxon>Fungi</taxon>
        <taxon>Dikarya</taxon>
        <taxon>Ascomycota</taxon>
        <taxon>Pezizomycotina</taxon>
        <taxon>Sordariomycetes</taxon>
        <taxon>Sordariomycetidae</taxon>
        <taxon>Sordariales</taxon>
        <taxon>Lasiosphaeriaceae</taxon>
        <taxon>Lasiosphaeria</taxon>
    </lineage>
</organism>
<evidence type="ECO:0000256" key="2">
    <source>
        <dbReference type="SAM" id="SignalP"/>
    </source>
</evidence>
<keyword evidence="4" id="KW-1185">Reference proteome</keyword>
<dbReference type="EMBL" id="JAUIRO010000001">
    <property type="protein sequence ID" value="KAK0734288.1"/>
    <property type="molecule type" value="Genomic_DNA"/>
</dbReference>
<feature type="region of interest" description="Disordered" evidence="1">
    <location>
        <begin position="164"/>
        <end position="189"/>
    </location>
</feature>
<evidence type="ECO:0000256" key="1">
    <source>
        <dbReference type="SAM" id="MobiDB-lite"/>
    </source>
</evidence>
<proteinExistence type="predicted"/>
<reference evidence="3" key="1">
    <citation type="submission" date="2023-06" db="EMBL/GenBank/DDBJ databases">
        <title>Genome-scale phylogeny and comparative genomics of the fungal order Sordariales.</title>
        <authorList>
            <consortium name="Lawrence Berkeley National Laboratory"/>
            <person name="Hensen N."/>
            <person name="Bonometti L."/>
            <person name="Westerberg I."/>
            <person name="Brannstrom I.O."/>
            <person name="Guillou S."/>
            <person name="Cros-Aarteil S."/>
            <person name="Calhoun S."/>
            <person name="Haridas S."/>
            <person name="Kuo A."/>
            <person name="Mondo S."/>
            <person name="Pangilinan J."/>
            <person name="Riley R."/>
            <person name="LaButti K."/>
            <person name="Andreopoulos B."/>
            <person name="Lipzen A."/>
            <person name="Chen C."/>
            <person name="Yanf M."/>
            <person name="Daum C."/>
            <person name="Ng V."/>
            <person name="Clum A."/>
            <person name="Steindorff A."/>
            <person name="Ohm R."/>
            <person name="Martin F."/>
            <person name="Silar P."/>
            <person name="Natvig D."/>
            <person name="Lalanne C."/>
            <person name="Gautier V."/>
            <person name="Ament-velasquez S.L."/>
            <person name="Kruys A."/>
            <person name="Hutchinson M.I."/>
            <person name="Powell A.J."/>
            <person name="Barry K."/>
            <person name="Miller A.N."/>
            <person name="Grigoriev I.V."/>
            <person name="Debuchy R."/>
            <person name="Gladieux P."/>
            <person name="Thoren M.H."/>
            <person name="Johannesson H."/>
        </authorList>
    </citation>
    <scope>NUCLEOTIDE SEQUENCE</scope>
    <source>
        <strain evidence="3">SMH2392-1A</strain>
    </source>
</reference>
<gene>
    <name evidence="3" type="ORF">B0T26DRAFT_63428</name>
</gene>
<dbReference type="RefSeq" id="XP_060303165.1">
    <property type="nucleotide sequence ID" value="XM_060436613.1"/>
</dbReference>
<evidence type="ECO:0000313" key="3">
    <source>
        <dbReference type="EMBL" id="KAK0734288.1"/>
    </source>
</evidence>
<name>A0AA40BHT4_9PEZI</name>
<comment type="caution">
    <text evidence="3">The sequence shown here is derived from an EMBL/GenBank/DDBJ whole genome shotgun (WGS) entry which is preliminary data.</text>
</comment>
<keyword evidence="2" id="KW-0732">Signal</keyword>
<accession>A0AA40BHT4</accession>
<sequence length="410" mass="38879">MRRHVQCILFLLSCLSLTRAASNIRDGKLVRRGNVMDQIIGALKAAGGPGDNIEIKKEDGQGQVQQGGIPTVTETLWKTMTAKGAGHGRNRTASTVYVTVTEPAGVLGAAAADGGGGQLSFITTTIFASGPAPTVTITALASTVTQTVCPAGVQGAAQGGNVLGGTNSSAPGGTGGAAQANPNTPHGGVGVTIISLPPGTPTGVAPVASAQVTGGSSFQNTSSLVALPGLTSSSSLLSLVTLPGASASPSLVPLPGAPAAASSLVPLGGASALSSALTSTPPAAATSALATAPVAVIPAGGAVSSTLNAGAGSAVLATPVAAAPGAFGGSAGVVPIADAQNPPPAAPSANPTVPAAAAVQQGAAEGPAVTPAPAVANGAGSPQLSIDVSGLTLNSQLDLGNLAQQTVSRS</sequence>
<evidence type="ECO:0000313" key="4">
    <source>
        <dbReference type="Proteomes" id="UP001172101"/>
    </source>
</evidence>